<feature type="domain" description="RNA 2-O ribose methyltransferase substrate binding" evidence="4">
    <location>
        <begin position="25"/>
        <end position="103"/>
    </location>
</feature>
<accession>A0ABS0ARA8</accession>
<dbReference type="PANTHER" id="PTHR46429:SF1">
    <property type="entry name" value="23S RRNA (GUANOSINE-2'-O-)-METHYLTRANSFERASE RLMB"/>
    <property type="match status" value="1"/>
</dbReference>
<evidence type="ECO:0000259" key="4">
    <source>
        <dbReference type="SMART" id="SM00967"/>
    </source>
</evidence>
<keyword evidence="1 5" id="KW-0489">Methyltransferase</keyword>
<dbReference type="Pfam" id="PF08032">
    <property type="entry name" value="SpoU_sub_bind"/>
    <property type="match status" value="1"/>
</dbReference>
<dbReference type="InterPro" id="IPR004441">
    <property type="entry name" value="rRNA_MeTrfase_TrmH"/>
</dbReference>
<dbReference type="Gene3D" id="3.30.1330.30">
    <property type="match status" value="1"/>
</dbReference>
<dbReference type="InterPro" id="IPR029064">
    <property type="entry name" value="Ribosomal_eL30-like_sf"/>
</dbReference>
<evidence type="ECO:0000256" key="2">
    <source>
        <dbReference type="ARBA" id="ARBA00022679"/>
    </source>
</evidence>
<dbReference type="Proteomes" id="UP000662703">
    <property type="component" value="Unassembled WGS sequence"/>
</dbReference>
<dbReference type="CDD" id="cd18103">
    <property type="entry name" value="SpoU-like_RlmB"/>
    <property type="match status" value="1"/>
</dbReference>
<dbReference type="InterPro" id="IPR001537">
    <property type="entry name" value="SpoU_MeTrfase"/>
</dbReference>
<dbReference type="EMBL" id="ARXX01000024">
    <property type="protein sequence ID" value="MBF5056535.1"/>
    <property type="molecule type" value="Genomic_DNA"/>
</dbReference>
<evidence type="ECO:0000256" key="1">
    <source>
        <dbReference type="ARBA" id="ARBA00022603"/>
    </source>
</evidence>
<reference evidence="5 6" key="1">
    <citation type="submission" date="2012-09" db="EMBL/GenBank/DDBJ databases">
        <title>Genome Sequence of alkane-degrading Bacterium Alcanivorax sp. 521-1.</title>
        <authorList>
            <person name="Lai Q."/>
            <person name="Shao Z."/>
        </authorList>
    </citation>
    <scope>NUCLEOTIDE SEQUENCE [LARGE SCALE GENOMIC DNA]</scope>
    <source>
        <strain evidence="5 6">521-1</strain>
    </source>
</reference>
<comment type="caution">
    <text evidence="5">The sequence shown here is derived from an EMBL/GenBank/DDBJ whole genome shotgun (WGS) entry which is preliminary data.</text>
</comment>
<sequence>MSDPQAPRRPAGKAARKGGQAKPLMYSGIHAVESLLRHRPEGVLELFVLDSRARRGDARLETLMIAARDQGIAVQLARRESLDKLAGPQNQGVAARARPRRPGDDAALADHLDRLGRPPLLLILEGVTDPHNLGACLRSADAAGVDAVIVPRRHAAGLTPVACRSAAGAAESLPYFEVGNLARLLEGLKERGIRVAGTALQEHSASLFEYRPPAALALVMGAEGEGLRRLTLERCDDLLAIPMAGYVQSLNVSVATGVVLFHLVAGLDRGGSRDPA</sequence>
<organism evidence="5 6">
    <name type="scientific">Alloalcanivorax profundimaris</name>
    <dbReference type="NCBI Taxonomy" id="2735259"/>
    <lineage>
        <taxon>Bacteria</taxon>
        <taxon>Pseudomonadati</taxon>
        <taxon>Pseudomonadota</taxon>
        <taxon>Gammaproteobacteria</taxon>
        <taxon>Oceanospirillales</taxon>
        <taxon>Alcanivoracaceae</taxon>
        <taxon>Alloalcanivorax</taxon>
    </lineage>
</organism>
<dbReference type="PANTHER" id="PTHR46429">
    <property type="entry name" value="23S RRNA (GUANOSINE-2'-O-)-METHYLTRANSFERASE RLMB"/>
    <property type="match status" value="1"/>
</dbReference>
<dbReference type="SUPFAM" id="SSF75217">
    <property type="entry name" value="alpha/beta knot"/>
    <property type="match status" value="1"/>
</dbReference>
<keyword evidence="2" id="KW-0808">Transferase</keyword>
<proteinExistence type="predicted"/>
<evidence type="ECO:0000313" key="6">
    <source>
        <dbReference type="Proteomes" id="UP000662703"/>
    </source>
</evidence>
<dbReference type="SMART" id="SM00967">
    <property type="entry name" value="SpoU_sub_bind"/>
    <property type="match status" value="1"/>
</dbReference>
<dbReference type="InterPro" id="IPR029026">
    <property type="entry name" value="tRNA_m1G_MTases_N"/>
</dbReference>
<protein>
    <submittedName>
        <fullName evidence="5">RNA methyltransferase</fullName>
    </submittedName>
</protein>
<dbReference type="InterPro" id="IPR029028">
    <property type="entry name" value="Alpha/beta_knot_MTases"/>
</dbReference>
<dbReference type="GO" id="GO:0032259">
    <property type="term" value="P:methylation"/>
    <property type="evidence" value="ECO:0007669"/>
    <property type="project" value="UniProtKB-KW"/>
</dbReference>
<feature type="region of interest" description="Disordered" evidence="3">
    <location>
        <begin position="86"/>
        <end position="106"/>
    </location>
</feature>
<evidence type="ECO:0000256" key="3">
    <source>
        <dbReference type="SAM" id="MobiDB-lite"/>
    </source>
</evidence>
<dbReference type="GO" id="GO:0008168">
    <property type="term" value="F:methyltransferase activity"/>
    <property type="evidence" value="ECO:0007669"/>
    <property type="project" value="UniProtKB-KW"/>
</dbReference>
<evidence type="ECO:0000313" key="5">
    <source>
        <dbReference type="EMBL" id="MBF5056535.1"/>
    </source>
</evidence>
<dbReference type="Gene3D" id="3.40.1280.10">
    <property type="match status" value="1"/>
</dbReference>
<name>A0ABS0ARA8_9GAMM</name>
<dbReference type="NCBIfam" id="TIGR00186">
    <property type="entry name" value="rRNA_methyl_3"/>
    <property type="match status" value="1"/>
</dbReference>
<dbReference type="Pfam" id="PF00588">
    <property type="entry name" value="SpoU_methylase"/>
    <property type="match status" value="1"/>
</dbReference>
<keyword evidence="6" id="KW-1185">Reference proteome</keyword>
<gene>
    <name evidence="5" type="ORF">Y5W_01829</name>
</gene>
<dbReference type="InterPro" id="IPR013123">
    <property type="entry name" value="SpoU_subst-bd"/>
</dbReference>
<feature type="region of interest" description="Disordered" evidence="3">
    <location>
        <begin position="1"/>
        <end position="22"/>
    </location>
</feature>
<dbReference type="SUPFAM" id="SSF55315">
    <property type="entry name" value="L30e-like"/>
    <property type="match status" value="1"/>
</dbReference>